<accession>A0AAD8JN95</accession>
<dbReference type="PANTHER" id="PTHR23272:SF190">
    <property type="entry name" value="ZINC FINGER, BED-TYPE-RELATED"/>
    <property type="match status" value="1"/>
</dbReference>
<evidence type="ECO:0000259" key="2">
    <source>
        <dbReference type="Pfam" id="PF05699"/>
    </source>
</evidence>
<protein>
    <recommendedName>
        <fullName evidence="2">HAT C-terminal dimerisation domain-containing protein</fullName>
    </recommendedName>
</protein>
<dbReference type="Proteomes" id="UP001229421">
    <property type="component" value="Unassembled WGS sequence"/>
</dbReference>
<feature type="region of interest" description="Disordered" evidence="1">
    <location>
        <begin position="132"/>
        <end position="167"/>
    </location>
</feature>
<feature type="region of interest" description="Disordered" evidence="1">
    <location>
        <begin position="1"/>
        <end position="27"/>
    </location>
</feature>
<organism evidence="3 4">
    <name type="scientific">Tagetes erecta</name>
    <name type="common">African marigold</name>
    <dbReference type="NCBI Taxonomy" id="13708"/>
    <lineage>
        <taxon>Eukaryota</taxon>
        <taxon>Viridiplantae</taxon>
        <taxon>Streptophyta</taxon>
        <taxon>Embryophyta</taxon>
        <taxon>Tracheophyta</taxon>
        <taxon>Spermatophyta</taxon>
        <taxon>Magnoliopsida</taxon>
        <taxon>eudicotyledons</taxon>
        <taxon>Gunneridae</taxon>
        <taxon>Pentapetalae</taxon>
        <taxon>asterids</taxon>
        <taxon>campanulids</taxon>
        <taxon>Asterales</taxon>
        <taxon>Asteraceae</taxon>
        <taxon>Asteroideae</taxon>
        <taxon>Heliantheae alliance</taxon>
        <taxon>Tageteae</taxon>
        <taxon>Tagetes</taxon>
    </lineage>
</organism>
<dbReference type="PANTHER" id="PTHR23272">
    <property type="entry name" value="BED FINGER-RELATED"/>
    <property type="match status" value="1"/>
</dbReference>
<feature type="compositionally biased region" description="Basic and acidic residues" evidence="1">
    <location>
        <begin position="156"/>
        <end position="167"/>
    </location>
</feature>
<comment type="caution">
    <text evidence="3">The sequence shown here is derived from an EMBL/GenBank/DDBJ whole genome shotgun (WGS) entry which is preliminary data.</text>
</comment>
<name>A0AAD8JN95_TARER</name>
<dbReference type="InterPro" id="IPR008906">
    <property type="entry name" value="HATC_C_dom"/>
</dbReference>
<reference evidence="3" key="1">
    <citation type="journal article" date="2023" name="bioRxiv">
        <title>Improved chromosome-level genome assembly for marigold (Tagetes erecta).</title>
        <authorList>
            <person name="Jiang F."/>
            <person name="Yuan L."/>
            <person name="Wang S."/>
            <person name="Wang H."/>
            <person name="Xu D."/>
            <person name="Wang A."/>
            <person name="Fan W."/>
        </authorList>
    </citation>
    <scope>NUCLEOTIDE SEQUENCE</scope>
    <source>
        <strain evidence="3">WSJ</strain>
        <tissue evidence="3">Leaf</tissue>
    </source>
</reference>
<dbReference type="GO" id="GO:0046983">
    <property type="term" value="F:protein dimerization activity"/>
    <property type="evidence" value="ECO:0007669"/>
    <property type="project" value="InterPro"/>
</dbReference>
<gene>
    <name evidence="3" type="ORF">QVD17_39268</name>
</gene>
<evidence type="ECO:0000313" key="3">
    <source>
        <dbReference type="EMBL" id="KAK1407647.1"/>
    </source>
</evidence>
<sequence>MLNLYNTLRNENTKRQRGNTPSSELERYSGTDFLSTMTPEEFESFDLFAWSKRKETEFPILSAMARDLLTVQASTVASESAFSFSDRVVSVRRTRLTPTALDMRICLKDHLDSAERIQDKTNLEDEISIEVVVHDEEVQSGTSPPVSDEEQAYDLASRKDNYDSSDD</sequence>
<dbReference type="InterPro" id="IPR012337">
    <property type="entry name" value="RNaseH-like_sf"/>
</dbReference>
<dbReference type="EMBL" id="JAUHHV010000011">
    <property type="protein sequence ID" value="KAK1407647.1"/>
    <property type="molecule type" value="Genomic_DNA"/>
</dbReference>
<evidence type="ECO:0000256" key="1">
    <source>
        <dbReference type="SAM" id="MobiDB-lite"/>
    </source>
</evidence>
<dbReference type="SUPFAM" id="SSF53098">
    <property type="entry name" value="Ribonuclease H-like"/>
    <property type="match status" value="1"/>
</dbReference>
<proteinExistence type="predicted"/>
<dbReference type="AlphaFoldDB" id="A0AAD8JN95"/>
<feature type="domain" description="HAT C-terminal dimerisation" evidence="2">
    <location>
        <begin position="24"/>
        <end position="110"/>
    </location>
</feature>
<keyword evidence="4" id="KW-1185">Reference proteome</keyword>
<feature type="compositionally biased region" description="Polar residues" evidence="1">
    <location>
        <begin position="1"/>
        <end position="10"/>
    </location>
</feature>
<evidence type="ECO:0000313" key="4">
    <source>
        <dbReference type="Proteomes" id="UP001229421"/>
    </source>
</evidence>
<dbReference type="Pfam" id="PF05699">
    <property type="entry name" value="Dimer_Tnp_hAT"/>
    <property type="match status" value="1"/>
</dbReference>